<name>A0ABU7QFK4_AVIPA</name>
<protein>
    <submittedName>
        <fullName evidence="1">IS1595 family transposase</fullName>
    </submittedName>
</protein>
<reference evidence="1 3" key="1">
    <citation type="journal article" date="2022" name="Front. Microbiol.">
        <title>Commensal bacteria contribute to the growth of multidrug-resistant Avibacterium paragallinarum in chickens.</title>
        <authorList>
            <person name="Zhu J."/>
            <person name="Chen Y."/>
            <person name="Wu Y."/>
            <person name="Wang Y."/>
            <person name="Zhu K."/>
        </authorList>
    </citation>
    <scope>NUCLEOTIDE SEQUENCE [LARGE SCALE GENOMIC DNA]</scope>
    <source>
        <strain evidence="1 3">AV25</strain>
    </source>
</reference>
<dbReference type="Proteomes" id="UP001347884">
    <property type="component" value="Unassembled WGS sequence"/>
</dbReference>
<evidence type="ECO:0000313" key="2">
    <source>
        <dbReference type="EMBL" id="MEE6040973.1"/>
    </source>
</evidence>
<dbReference type="EMBL" id="JAMDKF010000004">
    <property type="protein sequence ID" value="MEE6040717.1"/>
    <property type="molecule type" value="Genomic_DNA"/>
</dbReference>
<gene>
    <name evidence="1" type="ORF">M5S13_02260</name>
    <name evidence="2" type="ORF">M5S13_03565</name>
</gene>
<dbReference type="EMBL" id="JAMDKF010000006">
    <property type="protein sequence ID" value="MEE6040973.1"/>
    <property type="molecule type" value="Genomic_DNA"/>
</dbReference>
<feature type="non-terminal residue" evidence="1">
    <location>
        <position position="1"/>
    </location>
</feature>
<evidence type="ECO:0000313" key="3">
    <source>
        <dbReference type="Proteomes" id="UP001347884"/>
    </source>
</evidence>
<evidence type="ECO:0000313" key="1">
    <source>
        <dbReference type="EMBL" id="MEE6040717.1"/>
    </source>
</evidence>
<comment type="caution">
    <text evidence="1">The sequence shown here is derived from an EMBL/GenBank/DDBJ whole genome shotgun (WGS) entry which is preliminary data.</text>
</comment>
<accession>A0ABU7QFK4</accession>
<organism evidence="1 3">
    <name type="scientific">Avibacterium paragallinarum</name>
    <name type="common">Haemophilus gallinarum</name>
    <dbReference type="NCBI Taxonomy" id="728"/>
    <lineage>
        <taxon>Bacteria</taxon>
        <taxon>Pseudomonadati</taxon>
        <taxon>Pseudomonadota</taxon>
        <taxon>Gammaproteobacteria</taxon>
        <taxon>Pasteurellales</taxon>
        <taxon>Pasteurellaceae</taxon>
        <taxon>Avibacterium</taxon>
    </lineage>
</organism>
<reference evidence="1" key="2">
    <citation type="submission" date="2022-05" db="EMBL/GenBank/DDBJ databases">
        <authorList>
            <person name="Chen Y."/>
            <person name="Zhu J."/>
            <person name="Zhu K."/>
        </authorList>
    </citation>
    <scope>NUCLEOTIDE SEQUENCE</scope>
    <source>
        <strain evidence="1">AV25</strain>
    </source>
</reference>
<proteinExistence type="predicted"/>
<sequence>LRKFNGIPKAHFELYLKECEWRFNYSNIKTQISILKQLVKGSLV</sequence>
<keyword evidence="3" id="KW-1185">Reference proteome</keyword>